<feature type="compositionally biased region" description="Basic and acidic residues" evidence="1">
    <location>
        <begin position="127"/>
        <end position="140"/>
    </location>
</feature>
<dbReference type="InterPro" id="IPR032710">
    <property type="entry name" value="NTF2-like_dom_sf"/>
</dbReference>
<feature type="region of interest" description="Disordered" evidence="1">
    <location>
        <begin position="105"/>
        <end position="140"/>
    </location>
</feature>
<name>A0AAN6STI0_9PEZI</name>
<dbReference type="Gene3D" id="3.10.450.50">
    <property type="match status" value="1"/>
</dbReference>
<dbReference type="EMBL" id="MU854352">
    <property type="protein sequence ID" value="KAK4041735.1"/>
    <property type="molecule type" value="Genomic_DNA"/>
</dbReference>
<accession>A0AAN6STI0</accession>
<feature type="compositionally biased region" description="Low complexity" evidence="1">
    <location>
        <begin position="106"/>
        <end position="115"/>
    </location>
</feature>
<evidence type="ECO:0000313" key="2">
    <source>
        <dbReference type="EMBL" id="KAK4041735.1"/>
    </source>
</evidence>
<evidence type="ECO:0000256" key="1">
    <source>
        <dbReference type="SAM" id="MobiDB-lite"/>
    </source>
</evidence>
<feature type="compositionally biased region" description="Gly residues" evidence="1">
    <location>
        <begin position="116"/>
        <end position="126"/>
    </location>
</feature>
<sequence length="179" mass="19105">MPAPKDDSEKPPVFPTPRARLEYLYHDVTRLSQIAAPTLILHRADRNLTSPPRPPVVGIKAAQQYEEDFVAATGGTLVMDVESMTVDCDGVFGCVMGVLRAGGGSSSSSSSSSLVGGQGVSVGGKGQGKEDSQEGNSKGRGEIEMRFCGVWRFDEEGRAVEHWENAADPAALARWLGRE</sequence>
<dbReference type="SUPFAM" id="SSF54427">
    <property type="entry name" value="NTF2-like"/>
    <property type="match status" value="1"/>
</dbReference>
<comment type="caution">
    <text evidence="2">The sequence shown here is derived from an EMBL/GenBank/DDBJ whole genome shotgun (WGS) entry which is preliminary data.</text>
</comment>
<keyword evidence="3" id="KW-1185">Reference proteome</keyword>
<evidence type="ECO:0008006" key="4">
    <source>
        <dbReference type="Google" id="ProtNLM"/>
    </source>
</evidence>
<dbReference type="Proteomes" id="UP001303115">
    <property type="component" value="Unassembled WGS sequence"/>
</dbReference>
<dbReference type="AlphaFoldDB" id="A0AAN6STI0"/>
<evidence type="ECO:0000313" key="3">
    <source>
        <dbReference type="Proteomes" id="UP001303115"/>
    </source>
</evidence>
<organism evidence="2 3">
    <name type="scientific">Parachaetomium inaequale</name>
    <dbReference type="NCBI Taxonomy" id="2588326"/>
    <lineage>
        <taxon>Eukaryota</taxon>
        <taxon>Fungi</taxon>
        <taxon>Dikarya</taxon>
        <taxon>Ascomycota</taxon>
        <taxon>Pezizomycotina</taxon>
        <taxon>Sordariomycetes</taxon>
        <taxon>Sordariomycetidae</taxon>
        <taxon>Sordariales</taxon>
        <taxon>Chaetomiaceae</taxon>
        <taxon>Parachaetomium</taxon>
    </lineage>
</organism>
<proteinExistence type="predicted"/>
<reference evidence="3" key="1">
    <citation type="journal article" date="2023" name="Mol. Phylogenet. Evol.">
        <title>Genome-scale phylogeny and comparative genomics of the fungal order Sordariales.</title>
        <authorList>
            <person name="Hensen N."/>
            <person name="Bonometti L."/>
            <person name="Westerberg I."/>
            <person name="Brannstrom I.O."/>
            <person name="Guillou S."/>
            <person name="Cros-Aarteil S."/>
            <person name="Calhoun S."/>
            <person name="Haridas S."/>
            <person name="Kuo A."/>
            <person name="Mondo S."/>
            <person name="Pangilinan J."/>
            <person name="Riley R."/>
            <person name="LaButti K."/>
            <person name="Andreopoulos B."/>
            <person name="Lipzen A."/>
            <person name="Chen C."/>
            <person name="Yan M."/>
            <person name="Daum C."/>
            <person name="Ng V."/>
            <person name="Clum A."/>
            <person name="Steindorff A."/>
            <person name="Ohm R.A."/>
            <person name="Martin F."/>
            <person name="Silar P."/>
            <person name="Natvig D.O."/>
            <person name="Lalanne C."/>
            <person name="Gautier V."/>
            <person name="Ament-Velasquez S.L."/>
            <person name="Kruys A."/>
            <person name="Hutchinson M.I."/>
            <person name="Powell A.J."/>
            <person name="Barry K."/>
            <person name="Miller A.N."/>
            <person name="Grigoriev I.V."/>
            <person name="Debuchy R."/>
            <person name="Gladieux P."/>
            <person name="Hiltunen Thoren M."/>
            <person name="Johannesson H."/>
        </authorList>
    </citation>
    <scope>NUCLEOTIDE SEQUENCE [LARGE SCALE GENOMIC DNA]</scope>
    <source>
        <strain evidence="3">CBS 284.82</strain>
    </source>
</reference>
<protein>
    <recommendedName>
        <fullName evidence="4">SnoaL-like domain-containing protein</fullName>
    </recommendedName>
</protein>
<gene>
    <name evidence="2" type="ORF">C8A01DRAFT_34226</name>
</gene>